<reference evidence="3" key="1">
    <citation type="journal article" date="2019" name="Int. J. Syst. Evol. Microbiol.">
        <title>The Global Catalogue of Microorganisms (GCM) 10K type strain sequencing project: providing services to taxonomists for standard genome sequencing and annotation.</title>
        <authorList>
            <consortium name="The Broad Institute Genomics Platform"/>
            <consortium name="The Broad Institute Genome Sequencing Center for Infectious Disease"/>
            <person name="Wu L."/>
            <person name="Ma J."/>
        </authorList>
    </citation>
    <scope>NUCLEOTIDE SEQUENCE [LARGE SCALE GENOMIC DNA]</scope>
    <source>
        <strain evidence="3">JCM 18298</strain>
    </source>
</reference>
<keyword evidence="3" id="KW-1185">Reference proteome</keyword>
<evidence type="ECO:0000256" key="1">
    <source>
        <dbReference type="SAM" id="SignalP"/>
    </source>
</evidence>
<evidence type="ECO:0000313" key="3">
    <source>
        <dbReference type="Proteomes" id="UP001500603"/>
    </source>
</evidence>
<dbReference type="EMBL" id="BAABJM010000009">
    <property type="protein sequence ID" value="GAA5068843.1"/>
    <property type="molecule type" value="Genomic_DNA"/>
</dbReference>
<comment type="caution">
    <text evidence="2">The sequence shown here is derived from an EMBL/GenBank/DDBJ whole genome shotgun (WGS) entry which is preliminary data.</text>
</comment>
<proteinExistence type="predicted"/>
<gene>
    <name evidence="2" type="ORF">GCM10023318_59570</name>
</gene>
<feature type="chain" id="PRO_5046493484" evidence="1">
    <location>
        <begin position="33"/>
        <end position="122"/>
    </location>
</feature>
<organism evidence="2 3">
    <name type="scientific">Nocardia callitridis</name>
    <dbReference type="NCBI Taxonomy" id="648753"/>
    <lineage>
        <taxon>Bacteria</taxon>
        <taxon>Bacillati</taxon>
        <taxon>Actinomycetota</taxon>
        <taxon>Actinomycetes</taxon>
        <taxon>Mycobacteriales</taxon>
        <taxon>Nocardiaceae</taxon>
        <taxon>Nocardia</taxon>
    </lineage>
</organism>
<feature type="signal peptide" evidence="1">
    <location>
        <begin position="1"/>
        <end position="32"/>
    </location>
</feature>
<sequence>MNESIRGAAPFDPRRIAAGVGLTLLAAGFALAGTATASADSGDCFVDRGVTDAAALCHSGTGRYVLSTECQGFFVPPGQVVPVYGPYRGSVSTPTPVDQPMRASCLFGGALGITTGASLAPA</sequence>
<dbReference type="Proteomes" id="UP001500603">
    <property type="component" value="Unassembled WGS sequence"/>
</dbReference>
<dbReference type="RefSeq" id="WP_345499696.1">
    <property type="nucleotide sequence ID" value="NZ_BAABJM010000009.1"/>
</dbReference>
<protein>
    <submittedName>
        <fullName evidence="2">Uncharacterized protein</fullName>
    </submittedName>
</protein>
<accession>A0ABP9L5A8</accession>
<evidence type="ECO:0000313" key="2">
    <source>
        <dbReference type="EMBL" id="GAA5068843.1"/>
    </source>
</evidence>
<keyword evidence="1" id="KW-0732">Signal</keyword>
<name>A0ABP9L5A8_9NOCA</name>